<evidence type="ECO:0000256" key="7">
    <source>
        <dbReference type="SAM" id="Phobius"/>
    </source>
</evidence>
<feature type="region of interest" description="Disordered" evidence="6">
    <location>
        <begin position="109"/>
        <end position="155"/>
    </location>
</feature>
<dbReference type="GO" id="GO:0005125">
    <property type="term" value="F:cytokine activity"/>
    <property type="evidence" value="ECO:0007669"/>
    <property type="project" value="UniProtKB-KW"/>
</dbReference>
<accession>A0A4Z2BE60</accession>
<feature type="transmembrane region" description="Helical" evidence="7">
    <location>
        <begin position="164"/>
        <end position="184"/>
    </location>
</feature>
<evidence type="ECO:0000256" key="1">
    <source>
        <dbReference type="ARBA" id="ARBA00004613"/>
    </source>
</evidence>
<dbReference type="GO" id="GO:0005615">
    <property type="term" value="C:extracellular space"/>
    <property type="evidence" value="ECO:0007669"/>
    <property type="project" value="UniProtKB-KW"/>
</dbReference>
<evidence type="ECO:0000256" key="5">
    <source>
        <dbReference type="ARBA" id="ARBA00022729"/>
    </source>
</evidence>
<dbReference type="PRINTS" id="PR01932">
    <property type="entry name" value="INTRLEUKIN17"/>
</dbReference>
<protein>
    <submittedName>
        <fullName evidence="8">Uncharacterized protein</fullName>
    </submittedName>
</protein>
<dbReference type="SUPFAM" id="SSF57501">
    <property type="entry name" value="Cystine-knot cytokines"/>
    <property type="match status" value="1"/>
</dbReference>
<gene>
    <name evidence="8" type="ORF">fugu_002852</name>
</gene>
<dbReference type="InterPro" id="IPR020440">
    <property type="entry name" value="IL-17_chr"/>
</dbReference>
<keyword evidence="9" id="KW-1185">Reference proteome</keyword>
<dbReference type="EMBL" id="SWLE01000016">
    <property type="protein sequence ID" value="TNM90563.1"/>
    <property type="molecule type" value="Genomic_DNA"/>
</dbReference>
<evidence type="ECO:0000256" key="6">
    <source>
        <dbReference type="SAM" id="MobiDB-lite"/>
    </source>
</evidence>
<dbReference type="Pfam" id="PF06083">
    <property type="entry name" value="IL17"/>
    <property type="match status" value="1"/>
</dbReference>
<sequence>MISRTRLTSRHNHVIDKPLWHPASHECRRAFRGGTGVQRGPGLRPHYCHVGQEICTSHQSSRSAKANDVKSAHKCNPRLLKVGRPLPLIVQAGLLWSKTRIKDSGGDIIVETDSSSQDKWQRSTSWAAEHQRNRRRRQETQPPVESEEPNEQEVRERIMGHSKATMTIGMLAVMMMVAALAAALPRPGGHLKRSVKANKKSPAVMETVPLQLDPKNLVVTHNIRPLENVSISPWTYNISRDASLFPPLAEARCLFRGCLDSEGQEDQSLESKPIMRQVLLLRKVSSEEGAGHSYHFRLESRLVAVGCTCIRPVVLHHQ</sequence>
<proteinExistence type="inferred from homology"/>
<keyword evidence="5" id="KW-0732">Signal</keyword>
<evidence type="ECO:0000256" key="2">
    <source>
        <dbReference type="ARBA" id="ARBA00007236"/>
    </source>
</evidence>
<dbReference type="Gene3D" id="2.10.90.10">
    <property type="entry name" value="Cystine-knot cytokines"/>
    <property type="match status" value="1"/>
</dbReference>
<evidence type="ECO:0000256" key="4">
    <source>
        <dbReference type="ARBA" id="ARBA00022525"/>
    </source>
</evidence>
<keyword evidence="3" id="KW-0202">Cytokine</keyword>
<feature type="compositionally biased region" description="Polar residues" evidence="6">
    <location>
        <begin position="112"/>
        <end position="126"/>
    </location>
</feature>
<evidence type="ECO:0000313" key="9">
    <source>
        <dbReference type="Proteomes" id="UP000516260"/>
    </source>
</evidence>
<keyword evidence="4" id="KW-0964">Secreted</keyword>
<keyword evidence="7" id="KW-1133">Transmembrane helix</keyword>
<keyword evidence="7" id="KW-0472">Membrane</keyword>
<dbReference type="GO" id="GO:0006954">
    <property type="term" value="P:inflammatory response"/>
    <property type="evidence" value="ECO:0007669"/>
    <property type="project" value="InterPro"/>
</dbReference>
<comment type="caution">
    <text evidence="8">The sequence shown here is derived from an EMBL/GenBank/DDBJ whole genome shotgun (WGS) entry which is preliminary data.</text>
</comment>
<dbReference type="InterPro" id="IPR010345">
    <property type="entry name" value="IL-17_fam"/>
</dbReference>
<keyword evidence="7" id="KW-0812">Transmembrane</keyword>
<comment type="subcellular location">
    <subcellularLocation>
        <location evidence="1">Secreted</location>
    </subcellularLocation>
</comment>
<organism evidence="8 9">
    <name type="scientific">Takifugu bimaculatus</name>
    <dbReference type="NCBI Taxonomy" id="433685"/>
    <lineage>
        <taxon>Eukaryota</taxon>
        <taxon>Metazoa</taxon>
        <taxon>Chordata</taxon>
        <taxon>Craniata</taxon>
        <taxon>Vertebrata</taxon>
        <taxon>Euteleostomi</taxon>
        <taxon>Actinopterygii</taxon>
        <taxon>Neopterygii</taxon>
        <taxon>Teleostei</taxon>
        <taxon>Neoteleostei</taxon>
        <taxon>Acanthomorphata</taxon>
        <taxon>Eupercaria</taxon>
        <taxon>Tetraodontiformes</taxon>
        <taxon>Tetradontoidea</taxon>
        <taxon>Tetraodontidae</taxon>
        <taxon>Takifugu</taxon>
    </lineage>
</organism>
<dbReference type="Proteomes" id="UP000516260">
    <property type="component" value="Chromosome 3"/>
</dbReference>
<dbReference type="AlphaFoldDB" id="A0A4Z2BE60"/>
<name>A0A4Z2BE60_9TELE</name>
<evidence type="ECO:0000256" key="3">
    <source>
        <dbReference type="ARBA" id="ARBA00022514"/>
    </source>
</evidence>
<dbReference type="InterPro" id="IPR029034">
    <property type="entry name" value="Cystine-knot_cytokine"/>
</dbReference>
<evidence type="ECO:0000313" key="8">
    <source>
        <dbReference type="EMBL" id="TNM90563.1"/>
    </source>
</evidence>
<reference evidence="8 9" key="1">
    <citation type="submission" date="2019-04" db="EMBL/GenBank/DDBJ databases">
        <title>The sequence and de novo assembly of Takifugu bimaculatus genome using PacBio and Hi-C technologies.</title>
        <authorList>
            <person name="Xu P."/>
            <person name="Liu B."/>
            <person name="Zhou Z."/>
        </authorList>
    </citation>
    <scope>NUCLEOTIDE SEQUENCE [LARGE SCALE GENOMIC DNA]</scope>
    <source>
        <strain evidence="8">TB-2018</strain>
        <tissue evidence="8">Muscle</tissue>
    </source>
</reference>
<comment type="similarity">
    <text evidence="2">Belongs to the IL-17 family.</text>
</comment>